<organism evidence="6 7">
    <name type="scientific">Caenispirillum bisanense</name>
    <dbReference type="NCBI Taxonomy" id="414052"/>
    <lineage>
        <taxon>Bacteria</taxon>
        <taxon>Pseudomonadati</taxon>
        <taxon>Pseudomonadota</taxon>
        <taxon>Alphaproteobacteria</taxon>
        <taxon>Rhodospirillales</taxon>
        <taxon>Novispirillaceae</taxon>
        <taxon>Caenispirillum</taxon>
    </lineage>
</organism>
<dbReference type="PROSITE" id="PS50977">
    <property type="entry name" value="HTH_TETR_2"/>
    <property type="match status" value="1"/>
</dbReference>
<evidence type="ECO:0000313" key="7">
    <source>
        <dbReference type="Proteomes" id="UP000219621"/>
    </source>
</evidence>
<dbReference type="SUPFAM" id="SSF46689">
    <property type="entry name" value="Homeodomain-like"/>
    <property type="match status" value="1"/>
</dbReference>
<name>A0A286GG65_9PROT</name>
<dbReference type="Proteomes" id="UP000219621">
    <property type="component" value="Unassembled WGS sequence"/>
</dbReference>
<dbReference type="OrthoDB" id="8701707at2"/>
<reference evidence="6 7" key="1">
    <citation type="submission" date="2017-09" db="EMBL/GenBank/DDBJ databases">
        <authorList>
            <person name="Ehlers B."/>
            <person name="Leendertz F.H."/>
        </authorList>
    </citation>
    <scope>NUCLEOTIDE SEQUENCE [LARGE SCALE GENOMIC DNA]</scope>
    <source>
        <strain evidence="6 7">USBA 140</strain>
    </source>
</reference>
<accession>A0A286GG65</accession>
<feature type="domain" description="HTH tetR-type" evidence="5">
    <location>
        <begin position="6"/>
        <end position="66"/>
    </location>
</feature>
<keyword evidence="3" id="KW-0804">Transcription</keyword>
<dbReference type="Pfam" id="PF00440">
    <property type="entry name" value="TetR_N"/>
    <property type="match status" value="1"/>
</dbReference>
<gene>
    <name evidence="6" type="ORF">SAMN05421508_10411</name>
</gene>
<sequence length="193" mass="20046">MVRTAKFTDDAFLTAAVGLIARGGPQAATIAAIARAAGAPSGSIYHRFASRDALVARAWLDVHAGLRAALLPRLAAGDGAAAAQALVRWAAAHPVEAAFLLPHETEDLIGAAPPEDLRAAVEAAQGELDDAFLAFCRRIGAAGEEDVAFWRYAVFDGPIALLRPYLRGGEPLPPWLPGLLPRALPAGAEVVAC</sequence>
<evidence type="ECO:0000256" key="2">
    <source>
        <dbReference type="ARBA" id="ARBA00023125"/>
    </source>
</evidence>
<evidence type="ECO:0000259" key="5">
    <source>
        <dbReference type="PROSITE" id="PS50977"/>
    </source>
</evidence>
<evidence type="ECO:0000256" key="4">
    <source>
        <dbReference type="PROSITE-ProRule" id="PRU00335"/>
    </source>
</evidence>
<dbReference type="PANTHER" id="PTHR30055:SF234">
    <property type="entry name" value="HTH-TYPE TRANSCRIPTIONAL REGULATOR BETI"/>
    <property type="match status" value="1"/>
</dbReference>
<feature type="DNA-binding region" description="H-T-H motif" evidence="4">
    <location>
        <begin position="29"/>
        <end position="48"/>
    </location>
</feature>
<dbReference type="RefSeq" id="WP_097278990.1">
    <property type="nucleotide sequence ID" value="NZ_OCNJ01000004.1"/>
</dbReference>
<dbReference type="PANTHER" id="PTHR30055">
    <property type="entry name" value="HTH-TYPE TRANSCRIPTIONAL REGULATOR RUTR"/>
    <property type="match status" value="1"/>
</dbReference>
<dbReference type="EMBL" id="OCNJ01000004">
    <property type="protein sequence ID" value="SOD94525.1"/>
    <property type="molecule type" value="Genomic_DNA"/>
</dbReference>
<proteinExistence type="predicted"/>
<evidence type="ECO:0000256" key="1">
    <source>
        <dbReference type="ARBA" id="ARBA00023015"/>
    </source>
</evidence>
<keyword evidence="1" id="KW-0805">Transcription regulation</keyword>
<dbReference type="GO" id="GO:0000976">
    <property type="term" value="F:transcription cis-regulatory region binding"/>
    <property type="evidence" value="ECO:0007669"/>
    <property type="project" value="TreeGrafter"/>
</dbReference>
<protein>
    <submittedName>
        <fullName evidence="6">Transcriptional regulator, TetR family</fullName>
    </submittedName>
</protein>
<keyword evidence="7" id="KW-1185">Reference proteome</keyword>
<evidence type="ECO:0000313" key="6">
    <source>
        <dbReference type="EMBL" id="SOD94525.1"/>
    </source>
</evidence>
<dbReference type="InterPro" id="IPR001647">
    <property type="entry name" value="HTH_TetR"/>
</dbReference>
<dbReference type="Gene3D" id="1.10.357.10">
    <property type="entry name" value="Tetracycline Repressor, domain 2"/>
    <property type="match status" value="1"/>
</dbReference>
<dbReference type="GO" id="GO:0003700">
    <property type="term" value="F:DNA-binding transcription factor activity"/>
    <property type="evidence" value="ECO:0007669"/>
    <property type="project" value="TreeGrafter"/>
</dbReference>
<dbReference type="AlphaFoldDB" id="A0A286GG65"/>
<keyword evidence="2 4" id="KW-0238">DNA-binding</keyword>
<dbReference type="InterPro" id="IPR009057">
    <property type="entry name" value="Homeodomain-like_sf"/>
</dbReference>
<dbReference type="PRINTS" id="PR00455">
    <property type="entry name" value="HTHTETR"/>
</dbReference>
<evidence type="ECO:0000256" key="3">
    <source>
        <dbReference type="ARBA" id="ARBA00023163"/>
    </source>
</evidence>
<dbReference type="InterPro" id="IPR050109">
    <property type="entry name" value="HTH-type_TetR-like_transc_reg"/>
</dbReference>